<proteinExistence type="inferred from homology"/>
<dbReference type="InterPro" id="IPR027417">
    <property type="entry name" value="P-loop_NTPase"/>
</dbReference>
<sequence>MPCAISWLFRCIGEQKQKSGTRFSVRVSALEVTTTSYPIKDLLAHHATDKDQSPSIYLCEGGLQNWCELRAPNAERAAFYLDAALATRSQQHSHLFYTLHVYQYSVAGKGAGTSLHYYHFILTSHRSLSTKEAREVCSA</sequence>
<reference evidence="7 8" key="1">
    <citation type="submission" date="2024-07" db="EMBL/GenBank/DDBJ databases">
        <title>Chromosome-level genome assembly of the water stick insect Ranatra chinensis (Heteroptera: Nepidae).</title>
        <authorList>
            <person name="Liu X."/>
        </authorList>
    </citation>
    <scope>NUCLEOTIDE SEQUENCE [LARGE SCALE GENOMIC DNA]</scope>
    <source>
        <strain evidence="7">Cailab_2021Rc</strain>
        <tissue evidence="7">Muscle</tissue>
    </source>
</reference>
<evidence type="ECO:0000259" key="6">
    <source>
        <dbReference type="PROSITE" id="PS50067"/>
    </source>
</evidence>
<comment type="subcellular location">
    <subcellularLocation>
        <location evidence="1">Cytoplasm</location>
        <location evidence="1">Cytoskeleton</location>
    </subcellularLocation>
</comment>
<keyword evidence="4" id="KW-0206">Cytoskeleton</keyword>
<dbReference type="Proteomes" id="UP001558652">
    <property type="component" value="Unassembled WGS sequence"/>
</dbReference>
<evidence type="ECO:0000256" key="3">
    <source>
        <dbReference type="ARBA" id="ARBA00022840"/>
    </source>
</evidence>
<keyword evidence="2" id="KW-0547">Nucleotide-binding</keyword>
<dbReference type="Gene3D" id="3.40.850.10">
    <property type="entry name" value="Kinesin motor domain"/>
    <property type="match status" value="1"/>
</dbReference>
<organism evidence="7 8">
    <name type="scientific">Ranatra chinensis</name>
    <dbReference type="NCBI Taxonomy" id="642074"/>
    <lineage>
        <taxon>Eukaryota</taxon>
        <taxon>Metazoa</taxon>
        <taxon>Ecdysozoa</taxon>
        <taxon>Arthropoda</taxon>
        <taxon>Hexapoda</taxon>
        <taxon>Insecta</taxon>
        <taxon>Pterygota</taxon>
        <taxon>Neoptera</taxon>
        <taxon>Paraneoptera</taxon>
        <taxon>Hemiptera</taxon>
        <taxon>Heteroptera</taxon>
        <taxon>Panheteroptera</taxon>
        <taxon>Nepomorpha</taxon>
        <taxon>Nepidae</taxon>
        <taxon>Ranatrinae</taxon>
        <taxon>Ranatra</taxon>
    </lineage>
</organism>
<dbReference type="PANTHER" id="PTHR21608:SF7">
    <property type="entry name" value="KINESIN-LIKE PROTEIN CG14535"/>
    <property type="match status" value="1"/>
</dbReference>
<dbReference type="PROSITE" id="PS50067">
    <property type="entry name" value="KINESIN_MOTOR_2"/>
    <property type="match status" value="1"/>
</dbReference>
<comment type="similarity">
    <text evidence="5">Belongs to the TRAFAC class myosin-kinesin ATPase superfamily. Kinesin family.</text>
</comment>
<feature type="domain" description="Kinesin motor" evidence="6">
    <location>
        <begin position="1"/>
        <end position="139"/>
    </location>
</feature>
<dbReference type="InterPro" id="IPR027640">
    <property type="entry name" value="Kinesin-like_fam"/>
</dbReference>
<evidence type="ECO:0000256" key="2">
    <source>
        <dbReference type="ARBA" id="ARBA00022741"/>
    </source>
</evidence>
<dbReference type="GO" id="GO:0015630">
    <property type="term" value="C:microtubule cytoskeleton"/>
    <property type="evidence" value="ECO:0007669"/>
    <property type="project" value="UniProtKB-ARBA"/>
</dbReference>
<name>A0ABD0Y3E0_9HEMI</name>
<dbReference type="GO" id="GO:0005524">
    <property type="term" value="F:ATP binding"/>
    <property type="evidence" value="ECO:0007669"/>
    <property type="project" value="UniProtKB-KW"/>
</dbReference>
<comment type="caution">
    <text evidence="7">The sequence shown here is derived from an EMBL/GenBank/DDBJ whole genome shotgun (WGS) entry which is preliminary data.</text>
</comment>
<keyword evidence="3" id="KW-0067">ATP-binding</keyword>
<evidence type="ECO:0000256" key="4">
    <source>
        <dbReference type="ARBA" id="ARBA00023212"/>
    </source>
</evidence>
<protein>
    <recommendedName>
        <fullName evidence="6">Kinesin motor domain-containing protein</fullName>
    </recommendedName>
</protein>
<keyword evidence="8" id="KW-1185">Reference proteome</keyword>
<evidence type="ECO:0000313" key="7">
    <source>
        <dbReference type="EMBL" id="KAL1117510.1"/>
    </source>
</evidence>
<dbReference type="AlphaFoldDB" id="A0ABD0Y3E0"/>
<evidence type="ECO:0000313" key="8">
    <source>
        <dbReference type="Proteomes" id="UP001558652"/>
    </source>
</evidence>
<dbReference type="InterPro" id="IPR001752">
    <property type="entry name" value="Kinesin_motor_dom"/>
</dbReference>
<comment type="caution">
    <text evidence="5">Lacks conserved residue(s) required for the propagation of feature annotation.</text>
</comment>
<dbReference type="EMBL" id="JBFDAA010000015">
    <property type="protein sequence ID" value="KAL1117510.1"/>
    <property type="molecule type" value="Genomic_DNA"/>
</dbReference>
<evidence type="ECO:0000256" key="1">
    <source>
        <dbReference type="ARBA" id="ARBA00004245"/>
    </source>
</evidence>
<gene>
    <name evidence="7" type="ORF">AAG570_003829</name>
</gene>
<accession>A0ABD0Y3E0</accession>
<dbReference type="InterPro" id="IPR036961">
    <property type="entry name" value="Kinesin_motor_dom_sf"/>
</dbReference>
<evidence type="ECO:0000256" key="5">
    <source>
        <dbReference type="PROSITE-ProRule" id="PRU00283"/>
    </source>
</evidence>
<dbReference type="PANTHER" id="PTHR21608">
    <property type="entry name" value="KINESIN-LIKE PROTEIN CG14535"/>
    <property type="match status" value="1"/>
</dbReference>
<dbReference type="SUPFAM" id="SSF52540">
    <property type="entry name" value="P-loop containing nucleoside triphosphate hydrolases"/>
    <property type="match status" value="1"/>
</dbReference>
<keyword evidence="4" id="KW-0963">Cytoplasm</keyword>